<keyword evidence="1" id="KW-1133">Transmembrane helix</keyword>
<sequence>MISLMGIVAIGQDLIGWWICLLFLPAVIFWEIIKDYLSRNFKKF</sequence>
<evidence type="ECO:0000313" key="2">
    <source>
        <dbReference type="EMBL" id="SVC95782.1"/>
    </source>
</evidence>
<evidence type="ECO:0000256" key="1">
    <source>
        <dbReference type="SAM" id="Phobius"/>
    </source>
</evidence>
<proteinExistence type="predicted"/>
<feature type="transmembrane region" description="Helical" evidence="1">
    <location>
        <begin position="15"/>
        <end position="33"/>
    </location>
</feature>
<reference evidence="2" key="1">
    <citation type="submission" date="2018-05" db="EMBL/GenBank/DDBJ databases">
        <authorList>
            <person name="Lanie J.A."/>
            <person name="Ng W.-L."/>
            <person name="Kazmierczak K.M."/>
            <person name="Andrzejewski T.M."/>
            <person name="Davidsen T.M."/>
            <person name="Wayne K.J."/>
            <person name="Tettelin H."/>
            <person name="Glass J.I."/>
            <person name="Rusch D."/>
            <person name="Podicherti R."/>
            <person name="Tsui H.-C.T."/>
            <person name="Winkler M.E."/>
        </authorList>
    </citation>
    <scope>NUCLEOTIDE SEQUENCE</scope>
</reference>
<dbReference type="EMBL" id="UINC01120963">
    <property type="protein sequence ID" value="SVC95782.1"/>
    <property type="molecule type" value="Genomic_DNA"/>
</dbReference>
<organism evidence="2">
    <name type="scientific">marine metagenome</name>
    <dbReference type="NCBI Taxonomy" id="408172"/>
    <lineage>
        <taxon>unclassified sequences</taxon>
        <taxon>metagenomes</taxon>
        <taxon>ecological metagenomes</taxon>
    </lineage>
</organism>
<protein>
    <submittedName>
        <fullName evidence="2">Uncharacterized protein</fullName>
    </submittedName>
</protein>
<dbReference type="AlphaFoldDB" id="A0A382REW8"/>
<name>A0A382REW8_9ZZZZ</name>
<gene>
    <name evidence="2" type="ORF">METZ01_LOCUS348636</name>
</gene>
<accession>A0A382REW8</accession>
<keyword evidence="1" id="KW-0812">Transmembrane</keyword>
<keyword evidence="1" id="KW-0472">Membrane</keyword>